<accession>A0ABP8YF36</accession>
<dbReference type="Proteomes" id="UP001500956">
    <property type="component" value="Unassembled WGS sequence"/>
</dbReference>
<evidence type="ECO:0000256" key="2">
    <source>
        <dbReference type="SAM" id="Phobius"/>
    </source>
</evidence>
<sequence length="239" mass="25531">MNPRTARHPAVLITLVALVLLGAAAATPWHLTVPAPLLQLGDVPLPQQELPTASAPPAPDEQPPPDDDDTLLTVLLALAAAAVALLLWYVGRKVLDALRDDTEPPPPPDHLDTGDTLPGTDAPTVPLPQIADAVTRALDRLDAAPTTHDAVIAAWLVLEDAAAEHGTRRHPAQTPTEFTQTVLDDTPAPPHDVATLRHLYTHARFTDRPTPTHDVDEARHALTAIAHALDTHDTTHRTP</sequence>
<dbReference type="Pfam" id="PF13559">
    <property type="entry name" value="DUF4129"/>
    <property type="match status" value="1"/>
</dbReference>
<keyword evidence="2" id="KW-1133">Transmembrane helix</keyword>
<keyword evidence="5" id="KW-1185">Reference proteome</keyword>
<dbReference type="EMBL" id="BAABID010000008">
    <property type="protein sequence ID" value="GAA4726925.1"/>
    <property type="molecule type" value="Genomic_DNA"/>
</dbReference>
<evidence type="ECO:0000313" key="5">
    <source>
        <dbReference type="Proteomes" id="UP001500956"/>
    </source>
</evidence>
<organism evidence="4 5">
    <name type="scientific">Isoptericola chiayiensis</name>
    <dbReference type="NCBI Taxonomy" id="579446"/>
    <lineage>
        <taxon>Bacteria</taxon>
        <taxon>Bacillati</taxon>
        <taxon>Actinomycetota</taxon>
        <taxon>Actinomycetes</taxon>
        <taxon>Micrococcales</taxon>
        <taxon>Promicromonosporaceae</taxon>
        <taxon>Isoptericola</taxon>
    </lineage>
</organism>
<evidence type="ECO:0000313" key="4">
    <source>
        <dbReference type="EMBL" id="GAA4726925.1"/>
    </source>
</evidence>
<feature type="transmembrane region" description="Helical" evidence="2">
    <location>
        <begin position="71"/>
        <end position="90"/>
    </location>
</feature>
<comment type="caution">
    <text evidence="4">The sequence shown here is derived from an EMBL/GenBank/DDBJ whole genome shotgun (WGS) entry which is preliminary data.</text>
</comment>
<keyword evidence="2" id="KW-0812">Transmembrane</keyword>
<gene>
    <name evidence="4" type="ORF">GCM10023216_17130</name>
</gene>
<keyword evidence="2" id="KW-0472">Membrane</keyword>
<feature type="region of interest" description="Disordered" evidence="1">
    <location>
        <begin position="47"/>
        <end position="69"/>
    </location>
</feature>
<evidence type="ECO:0000256" key="1">
    <source>
        <dbReference type="SAM" id="MobiDB-lite"/>
    </source>
</evidence>
<protein>
    <recommendedName>
        <fullName evidence="3">Protein-glutamine gamma-glutamyltransferase-like C-terminal domain-containing protein</fullName>
    </recommendedName>
</protein>
<feature type="region of interest" description="Disordered" evidence="1">
    <location>
        <begin position="100"/>
        <end position="125"/>
    </location>
</feature>
<feature type="domain" description="Protein-glutamine gamma-glutamyltransferase-like C-terminal" evidence="3">
    <location>
        <begin position="154"/>
        <end position="222"/>
    </location>
</feature>
<proteinExistence type="predicted"/>
<dbReference type="RefSeq" id="WP_172149557.1">
    <property type="nucleotide sequence ID" value="NZ_BAABID010000008.1"/>
</dbReference>
<evidence type="ECO:0000259" key="3">
    <source>
        <dbReference type="Pfam" id="PF13559"/>
    </source>
</evidence>
<name>A0ABP8YF36_9MICO</name>
<reference evidence="5" key="1">
    <citation type="journal article" date="2019" name="Int. J. Syst. Evol. Microbiol.">
        <title>The Global Catalogue of Microorganisms (GCM) 10K type strain sequencing project: providing services to taxonomists for standard genome sequencing and annotation.</title>
        <authorList>
            <consortium name="The Broad Institute Genomics Platform"/>
            <consortium name="The Broad Institute Genome Sequencing Center for Infectious Disease"/>
            <person name="Wu L."/>
            <person name="Ma J."/>
        </authorList>
    </citation>
    <scope>NUCLEOTIDE SEQUENCE [LARGE SCALE GENOMIC DNA]</scope>
    <source>
        <strain evidence="5">JCM 18063</strain>
    </source>
</reference>
<dbReference type="InterPro" id="IPR025403">
    <property type="entry name" value="TgpA-like_C"/>
</dbReference>